<dbReference type="InterPro" id="IPR012312">
    <property type="entry name" value="Hemerythrin-like"/>
</dbReference>
<evidence type="ECO:0000313" key="3">
    <source>
        <dbReference type="Proteomes" id="UP000737113"/>
    </source>
</evidence>
<dbReference type="RefSeq" id="WP_169563447.1">
    <property type="nucleotide sequence ID" value="NZ_JAAXYH010000003.1"/>
</dbReference>
<organism evidence="2 3">
    <name type="scientific">Shewanella salipaludis</name>
    <dbReference type="NCBI Taxonomy" id="2723052"/>
    <lineage>
        <taxon>Bacteria</taxon>
        <taxon>Pseudomonadati</taxon>
        <taxon>Pseudomonadota</taxon>
        <taxon>Gammaproteobacteria</taxon>
        <taxon>Alteromonadales</taxon>
        <taxon>Shewanellaceae</taxon>
        <taxon>Shewanella</taxon>
    </lineage>
</organism>
<proteinExistence type="predicted"/>
<feature type="domain" description="Hemerythrin-like" evidence="1">
    <location>
        <begin position="3"/>
        <end position="133"/>
    </location>
</feature>
<accession>A0A972FRC8</accession>
<dbReference type="Gene3D" id="1.20.120.520">
    <property type="entry name" value="nmb1532 protein domain like"/>
    <property type="match status" value="1"/>
</dbReference>
<dbReference type="GO" id="GO:0005886">
    <property type="term" value="C:plasma membrane"/>
    <property type="evidence" value="ECO:0007669"/>
    <property type="project" value="TreeGrafter"/>
</dbReference>
<dbReference type="EMBL" id="JAAXYH010000003">
    <property type="protein sequence ID" value="NMH64758.1"/>
    <property type="molecule type" value="Genomic_DNA"/>
</dbReference>
<comment type="caution">
    <text evidence="2">The sequence shown here is derived from an EMBL/GenBank/DDBJ whole genome shotgun (WGS) entry which is preliminary data.</text>
</comment>
<dbReference type="Proteomes" id="UP000737113">
    <property type="component" value="Unassembled WGS sequence"/>
</dbReference>
<evidence type="ECO:0000259" key="1">
    <source>
        <dbReference type="Pfam" id="PF01814"/>
    </source>
</evidence>
<reference evidence="2" key="1">
    <citation type="submission" date="2020-04" db="EMBL/GenBank/DDBJ databases">
        <title>Description of Shewanella salipaludis sp. nov., isolated from a salt marsh.</title>
        <authorList>
            <person name="Park S."/>
            <person name="Yoon J.-H."/>
        </authorList>
    </citation>
    <scope>NUCLEOTIDE SEQUENCE</scope>
    <source>
        <strain evidence="2">SHSM-M6</strain>
    </source>
</reference>
<name>A0A972FRC8_9GAMM</name>
<dbReference type="AlphaFoldDB" id="A0A972FRC8"/>
<dbReference type="PANTHER" id="PTHR39966">
    <property type="entry name" value="BLL2471 PROTEIN-RELATED"/>
    <property type="match status" value="1"/>
</dbReference>
<gene>
    <name evidence="2" type="ORF">HC757_06200</name>
</gene>
<evidence type="ECO:0000313" key="2">
    <source>
        <dbReference type="EMBL" id="NMH64758.1"/>
    </source>
</evidence>
<dbReference type="PANTHER" id="PTHR39966:SF1">
    <property type="entry name" value="HEMERYTHRIN-LIKE DOMAIN-CONTAINING PROTEIN"/>
    <property type="match status" value="1"/>
</dbReference>
<protein>
    <submittedName>
        <fullName evidence="2">Hemerythrin</fullName>
    </submittedName>
</protein>
<sequence length="179" mass="20850">MLQRLINDHKHIGILVSLLEKKCMKLADGEAVNFNLIRDILEYMQVYVEHSHHPLEEIVYEYYLNKVSAAVETEQLAAEHKRLFEASSVLMASLNLILSDVVMSRDKLIADLQNYVALQRHHMEFEETEIFPLFSEHLNAQDWADISASSMQRLVDDPLFSDNDKQVFEELRDYLLNAE</sequence>
<dbReference type="Pfam" id="PF01814">
    <property type="entry name" value="Hemerythrin"/>
    <property type="match status" value="1"/>
</dbReference>
<keyword evidence="3" id="KW-1185">Reference proteome</keyword>